<protein>
    <submittedName>
        <fullName evidence="1">Uncharacterized protein</fullName>
    </submittedName>
</protein>
<organism evidence="1 2">
    <name type="scientific">Cupriavidus gilardii</name>
    <dbReference type="NCBI Taxonomy" id="82541"/>
    <lineage>
        <taxon>Bacteria</taxon>
        <taxon>Pseudomonadati</taxon>
        <taxon>Pseudomonadota</taxon>
        <taxon>Betaproteobacteria</taxon>
        <taxon>Burkholderiales</taxon>
        <taxon>Burkholderiaceae</taxon>
        <taxon>Cupriavidus</taxon>
    </lineage>
</organism>
<dbReference type="EMBL" id="CP098736">
    <property type="protein sequence ID" value="USE78895.1"/>
    <property type="molecule type" value="Genomic_DNA"/>
</dbReference>
<dbReference type="Proteomes" id="UP001056648">
    <property type="component" value="Chromosome 2"/>
</dbReference>
<accession>A0ABY4VNT1</accession>
<evidence type="ECO:0000313" key="2">
    <source>
        <dbReference type="Proteomes" id="UP001056648"/>
    </source>
</evidence>
<reference evidence="1" key="1">
    <citation type="submission" date="2022-06" db="EMBL/GenBank/DDBJ databases">
        <title>Complete genome sequence and characterization of Cupriavidus gilardii QJ1 isolated from contaminating cells.</title>
        <authorList>
            <person name="Qi J."/>
        </authorList>
    </citation>
    <scope>NUCLEOTIDE SEQUENCE</scope>
    <source>
        <strain evidence="1">QJ1</strain>
    </source>
</reference>
<sequence>MAYGLVVYNDANTVQIDESYCNLQFIAKGRAENNGTTYPVIQVSVQAENPVMFLRPTAGLASIRRVASSGNNWTFYIGLANGVAYADWYVFDNTRQSTEKYGLRVWRSDGKLTYDSGNRYLRIVGIVPIGSFTPGTGIDVLGPAGYTLAVAFSEPGTLVEQLNQVGTNPIYRAPNEYGMSLSGSTLRVQSYAVTFATYPPGSTVSVKAVPPQLAIFADVTNL</sequence>
<keyword evidence="2" id="KW-1185">Reference proteome</keyword>
<proteinExistence type="predicted"/>
<gene>
    <name evidence="1" type="ORF">NDR89_19870</name>
</gene>
<name>A0ABY4VNT1_9BURK</name>
<dbReference type="RefSeq" id="WP_252252632.1">
    <property type="nucleotide sequence ID" value="NZ_CP098736.1"/>
</dbReference>
<evidence type="ECO:0000313" key="1">
    <source>
        <dbReference type="EMBL" id="USE78895.1"/>
    </source>
</evidence>